<gene>
    <name evidence="2" type="ORF">RCOM_0262700</name>
</gene>
<feature type="chain" id="PRO_5002889852" description="Thionin-like protein 2" evidence="1">
    <location>
        <begin position="30"/>
        <end position="78"/>
    </location>
</feature>
<proteinExistence type="predicted"/>
<dbReference type="AlphaFoldDB" id="B9T0B5"/>
<dbReference type="Proteomes" id="UP000008311">
    <property type="component" value="Unassembled WGS sequence"/>
</dbReference>
<evidence type="ECO:0000256" key="1">
    <source>
        <dbReference type="SAM" id="SignalP"/>
    </source>
</evidence>
<name>B9T0B5_RICCO</name>
<accession>B9T0B5</accession>
<evidence type="ECO:0008006" key="4">
    <source>
        <dbReference type="Google" id="ProtNLM"/>
    </source>
</evidence>
<dbReference type="EMBL" id="EQ974300">
    <property type="protein sequence ID" value="EEF30703.1"/>
    <property type="molecule type" value="Genomic_DNA"/>
</dbReference>
<reference evidence="3" key="1">
    <citation type="journal article" date="2010" name="Nat. Biotechnol.">
        <title>Draft genome sequence of the oilseed species Ricinus communis.</title>
        <authorList>
            <person name="Chan A.P."/>
            <person name="Crabtree J."/>
            <person name="Zhao Q."/>
            <person name="Lorenzi H."/>
            <person name="Orvis J."/>
            <person name="Puiu D."/>
            <person name="Melake-Berhan A."/>
            <person name="Jones K.M."/>
            <person name="Redman J."/>
            <person name="Chen G."/>
            <person name="Cahoon E.B."/>
            <person name="Gedil M."/>
            <person name="Stanke M."/>
            <person name="Haas B.J."/>
            <person name="Wortman J.R."/>
            <person name="Fraser-Liggett C.M."/>
            <person name="Ravel J."/>
            <person name="Rabinowicz P.D."/>
        </authorList>
    </citation>
    <scope>NUCLEOTIDE SEQUENCE [LARGE SCALE GENOMIC DNA]</scope>
    <source>
        <strain evidence="3">cv. Hale</strain>
    </source>
</reference>
<protein>
    <recommendedName>
        <fullName evidence="4">Thionin-like protein 2</fullName>
    </recommendedName>
</protein>
<feature type="signal peptide" evidence="1">
    <location>
        <begin position="1"/>
        <end position="29"/>
    </location>
</feature>
<evidence type="ECO:0000313" key="2">
    <source>
        <dbReference type="EMBL" id="EEF30703.1"/>
    </source>
</evidence>
<evidence type="ECO:0000313" key="3">
    <source>
        <dbReference type="Proteomes" id="UP000008311"/>
    </source>
</evidence>
<dbReference type="InParanoid" id="B9T0B5"/>
<organism evidence="2 3">
    <name type="scientific">Ricinus communis</name>
    <name type="common">Castor bean</name>
    <dbReference type="NCBI Taxonomy" id="3988"/>
    <lineage>
        <taxon>Eukaryota</taxon>
        <taxon>Viridiplantae</taxon>
        <taxon>Streptophyta</taxon>
        <taxon>Embryophyta</taxon>
        <taxon>Tracheophyta</taxon>
        <taxon>Spermatophyta</taxon>
        <taxon>Magnoliopsida</taxon>
        <taxon>eudicotyledons</taxon>
        <taxon>Gunneridae</taxon>
        <taxon>Pentapetalae</taxon>
        <taxon>rosids</taxon>
        <taxon>fabids</taxon>
        <taxon>Malpighiales</taxon>
        <taxon>Euphorbiaceae</taxon>
        <taxon>Acalyphoideae</taxon>
        <taxon>Acalypheae</taxon>
        <taxon>Ricinus</taxon>
    </lineage>
</organism>
<sequence length="78" mass="8462">MAMKIKSIVTFLIFASMVMMMTCMNTSEAITCEDDCMFQCLQQTHASTYACGPACSFFCITLAGGGSENYGKMKTLGN</sequence>
<keyword evidence="1" id="KW-0732">Signal</keyword>
<keyword evidence="3" id="KW-1185">Reference proteome</keyword>